<evidence type="ECO:0000313" key="1">
    <source>
        <dbReference type="EMBL" id="KAK7461408.1"/>
    </source>
</evidence>
<dbReference type="Proteomes" id="UP001498398">
    <property type="component" value="Unassembled WGS sequence"/>
</dbReference>
<protein>
    <submittedName>
        <fullName evidence="1">Uncharacterized protein</fullName>
    </submittedName>
</protein>
<comment type="caution">
    <text evidence="1">The sequence shown here is derived from an EMBL/GenBank/DDBJ whole genome shotgun (WGS) entry which is preliminary data.</text>
</comment>
<dbReference type="EMBL" id="JBANRG010000013">
    <property type="protein sequence ID" value="KAK7461408.1"/>
    <property type="molecule type" value="Genomic_DNA"/>
</dbReference>
<reference evidence="1 2" key="1">
    <citation type="submission" date="2024-01" db="EMBL/GenBank/DDBJ databases">
        <title>A draft genome for the cacao thread blight pathogen Marasmiellus scandens.</title>
        <authorList>
            <person name="Baruah I.K."/>
            <person name="Leung J."/>
            <person name="Bukari Y."/>
            <person name="Amoako-Attah I."/>
            <person name="Meinhardt L.W."/>
            <person name="Bailey B.A."/>
            <person name="Cohen S.P."/>
        </authorList>
    </citation>
    <scope>NUCLEOTIDE SEQUENCE [LARGE SCALE GENOMIC DNA]</scope>
    <source>
        <strain evidence="1 2">GH-19</strain>
    </source>
</reference>
<gene>
    <name evidence="1" type="ORF">VKT23_008586</name>
</gene>
<keyword evidence="2" id="KW-1185">Reference proteome</keyword>
<accession>A0ABR1JGU7</accession>
<sequence>MRFDVWNFRRFCPSSDNVSEFTDLVLFLLRHREWWFCIVYPKIKAVMREAETMTILNYVRWASVDFDPDYQPLSHKPWHQRKTPSIQ</sequence>
<name>A0ABR1JGU7_9AGAR</name>
<organism evidence="1 2">
    <name type="scientific">Marasmiellus scandens</name>
    <dbReference type="NCBI Taxonomy" id="2682957"/>
    <lineage>
        <taxon>Eukaryota</taxon>
        <taxon>Fungi</taxon>
        <taxon>Dikarya</taxon>
        <taxon>Basidiomycota</taxon>
        <taxon>Agaricomycotina</taxon>
        <taxon>Agaricomycetes</taxon>
        <taxon>Agaricomycetidae</taxon>
        <taxon>Agaricales</taxon>
        <taxon>Marasmiineae</taxon>
        <taxon>Omphalotaceae</taxon>
        <taxon>Marasmiellus</taxon>
    </lineage>
</organism>
<proteinExistence type="predicted"/>
<evidence type="ECO:0000313" key="2">
    <source>
        <dbReference type="Proteomes" id="UP001498398"/>
    </source>
</evidence>